<reference evidence="3 4" key="1">
    <citation type="submission" date="2019-07" db="EMBL/GenBank/DDBJ databases">
        <title>WGS assembly of Gossypium mustelinum.</title>
        <authorList>
            <person name="Chen Z.J."/>
            <person name="Sreedasyam A."/>
            <person name="Ando A."/>
            <person name="Song Q."/>
            <person name="De L."/>
            <person name="Hulse-Kemp A."/>
            <person name="Ding M."/>
            <person name="Ye W."/>
            <person name="Kirkbride R."/>
            <person name="Jenkins J."/>
            <person name="Plott C."/>
            <person name="Lovell J."/>
            <person name="Lin Y.-M."/>
            <person name="Vaughn R."/>
            <person name="Liu B."/>
            <person name="Li W."/>
            <person name="Simpson S."/>
            <person name="Scheffler B."/>
            <person name="Saski C."/>
            <person name="Grover C."/>
            <person name="Hu G."/>
            <person name="Conover J."/>
            <person name="Carlson J."/>
            <person name="Shu S."/>
            <person name="Boston L."/>
            <person name="Williams M."/>
            <person name="Peterson D."/>
            <person name="Mcgee K."/>
            <person name="Jones D."/>
            <person name="Wendel J."/>
            <person name="Stelly D."/>
            <person name="Grimwood J."/>
            <person name="Schmutz J."/>
        </authorList>
    </citation>
    <scope>NUCLEOTIDE SEQUENCE [LARGE SCALE GENOMIC DNA]</scope>
    <source>
        <strain evidence="3">1408120.09</strain>
    </source>
</reference>
<name>A0A5D2ZHW9_GOSMU</name>
<dbReference type="Proteomes" id="UP000323597">
    <property type="component" value="Chromosome A05"/>
</dbReference>
<keyword evidence="4" id="KW-1185">Reference proteome</keyword>
<dbReference type="EMBL" id="CM017640">
    <property type="protein sequence ID" value="TYJ37884.1"/>
    <property type="molecule type" value="Genomic_DNA"/>
</dbReference>
<dbReference type="InterPro" id="IPR050600">
    <property type="entry name" value="SETD3_SETD6_MTase"/>
</dbReference>
<dbReference type="PROSITE" id="PS50280">
    <property type="entry name" value="SET"/>
    <property type="match status" value="1"/>
</dbReference>
<protein>
    <recommendedName>
        <fullName evidence="2">SET domain-containing protein</fullName>
    </recommendedName>
</protein>
<feature type="region of interest" description="Disordered" evidence="1">
    <location>
        <begin position="213"/>
        <end position="258"/>
    </location>
</feature>
<evidence type="ECO:0000313" key="3">
    <source>
        <dbReference type="EMBL" id="TYJ37884.1"/>
    </source>
</evidence>
<dbReference type="PANTHER" id="PTHR13271:SF34">
    <property type="entry name" value="N-LYSINE METHYLTRANSFERASE SETD6"/>
    <property type="match status" value="1"/>
</dbReference>
<dbReference type="SUPFAM" id="SSF82199">
    <property type="entry name" value="SET domain"/>
    <property type="match status" value="1"/>
</dbReference>
<dbReference type="GO" id="GO:0016279">
    <property type="term" value="F:protein-lysine N-methyltransferase activity"/>
    <property type="evidence" value="ECO:0007669"/>
    <property type="project" value="TreeGrafter"/>
</dbReference>
<accession>A0A5D2ZHW9</accession>
<feature type="domain" description="SET" evidence="2">
    <location>
        <begin position="16"/>
        <end position="285"/>
    </location>
</feature>
<dbReference type="Gene3D" id="3.90.1410.10">
    <property type="entry name" value="set domain protein methyltransferase, domain 1"/>
    <property type="match status" value="1"/>
</dbReference>
<sequence length="365" mass="40918">MASRRLRAFKRWMKSQGIQCSDTLDFMDCPQQGISVRALSDLHEGDVVAKIPKTACLTIKTSGAREMIESAGLDGHLGLSVALMYEKSLAQDSPWAGYLQLLPPQECLPLVWTLGEVDSLLSGTELHKAIKEDKTLMYEDWKENILPLVYSAPQSLNPSSFSVKEYFAARSLIASRSFQIDEYHGFGMVPLADLFNHKTGAEDVHFTSVSPNQEYEDDVDSENGDNNELSKISSHDKRDSTCENSYIHSDSESDYSSVTGEDPMMLQMIMVREVKSGDEVFNTYGSLGNAALLHRYGFTEANNPFDIVNIDLELVLKWGCSLFSSRYCRARLSLWRRINISGSMIHVISWILAFALQTRLVQTLA</sequence>
<proteinExistence type="predicted"/>
<dbReference type="InterPro" id="IPR046341">
    <property type="entry name" value="SET_dom_sf"/>
</dbReference>
<dbReference type="GO" id="GO:0005634">
    <property type="term" value="C:nucleus"/>
    <property type="evidence" value="ECO:0007669"/>
    <property type="project" value="TreeGrafter"/>
</dbReference>
<gene>
    <name evidence="3" type="ORF">E1A91_A05G405800v1</name>
</gene>
<evidence type="ECO:0000256" key="1">
    <source>
        <dbReference type="SAM" id="MobiDB-lite"/>
    </source>
</evidence>
<dbReference type="PANTHER" id="PTHR13271">
    <property type="entry name" value="UNCHARACTERIZED PUTATIVE METHYLTRANSFERASE"/>
    <property type="match status" value="1"/>
</dbReference>
<dbReference type="InterPro" id="IPR001214">
    <property type="entry name" value="SET_dom"/>
</dbReference>
<evidence type="ECO:0000313" key="4">
    <source>
        <dbReference type="Proteomes" id="UP000323597"/>
    </source>
</evidence>
<dbReference type="AlphaFoldDB" id="A0A5D2ZHW9"/>
<feature type="compositionally biased region" description="Polar residues" evidence="1">
    <location>
        <begin position="242"/>
        <end position="258"/>
    </location>
</feature>
<evidence type="ECO:0000259" key="2">
    <source>
        <dbReference type="PROSITE" id="PS50280"/>
    </source>
</evidence>
<feature type="compositionally biased region" description="Acidic residues" evidence="1">
    <location>
        <begin position="214"/>
        <end position="225"/>
    </location>
</feature>
<organism evidence="3 4">
    <name type="scientific">Gossypium mustelinum</name>
    <name type="common">Cotton</name>
    <name type="synonym">Gossypium caicoense</name>
    <dbReference type="NCBI Taxonomy" id="34275"/>
    <lineage>
        <taxon>Eukaryota</taxon>
        <taxon>Viridiplantae</taxon>
        <taxon>Streptophyta</taxon>
        <taxon>Embryophyta</taxon>
        <taxon>Tracheophyta</taxon>
        <taxon>Spermatophyta</taxon>
        <taxon>Magnoliopsida</taxon>
        <taxon>eudicotyledons</taxon>
        <taxon>Gunneridae</taxon>
        <taxon>Pentapetalae</taxon>
        <taxon>rosids</taxon>
        <taxon>malvids</taxon>
        <taxon>Malvales</taxon>
        <taxon>Malvaceae</taxon>
        <taxon>Malvoideae</taxon>
        <taxon>Gossypium</taxon>
    </lineage>
</organism>